<dbReference type="eggNOG" id="COG0824">
    <property type="taxonomic scope" value="Bacteria"/>
</dbReference>
<evidence type="ECO:0000313" key="5">
    <source>
        <dbReference type="Proteomes" id="UP000000422"/>
    </source>
</evidence>
<organism evidence="5">
    <name type="scientific">Wolinella succinogenes (strain ATCC 29543 / DSM 1740 / CCUG 13145 / JCM 31913 / LMG 7466 / NCTC 11488 / FDC 602W)</name>
    <name type="common">Vibrio succinogenes</name>
    <dbReference type="NCBI Taxonomy" id="273121"/>
    <lineage>
        <taxon>Bacteria</taxon>
        <taxon>Pseudomonadati</taxon>
        <taxon>Campylobacterota</taxon>
        <taxon>Epsilonproteobacteria</taxon>
        <taxon>Campylobacterales</taxon>
        <taxon>Helicobacteraceae</taxon>
        <taxon>Wolinella</taxon>
    </lineage>
</organism>
<accession>Q7MRK3</accession>
<dbReference type="InterPro" id="IPR029069">
    <property type="entry name" value="HotDog_dom_sf"/>
</dbReference>
<dbReference type="InterPro" id="IPR050563">
    <property type="entry name" value="4-hydroxybenzoyl-CoA_TE"/>
</dbReference>
<dbReference type="AlphaFoldDB" id="Q7MRK3"/>
<dbReference type="Gene3D" id="3.10.129.10">
    <property type="entry name" value="Hotdog Thioesterase"/>
    <property type="match status" value="1"/>
</dbReference>
<dbReference type="NCBIfam" id="TIGR00051">
    <property type="entry name" value="YbgC/FadM family acyl-CoA thioesterase"/>
    <property type="match status" value="1"/>
</dbReference>
<name>Q7MRK3_WOLSU</name>
<dbReference type="InterPro" id="IPR006684">
    <property type="entry name" value="YbgC/YbaW"/>
</dbReference>
<dbReference type="STRING" id="273121.WS1261"/>
<feature type="domain" description="Thioesterase" evidence="3">
    <location>
        <begin position="13"/>
        <end position="91"/>
    </location>
</feature>
<dbReference type="CDD" id="cd00586">
    <property type="entry name" value="4HBT"/>
    <property type="match status" value="1"/>
</dbReference>
<protein>
    <recommendedName>
        <fullName evidence="3">Thioesterase domain-containing protein</fullName>
    </recommendedName>
</protein>
<keyword evidence="5" id="KW-1185">Reference proteome</keyword>
<dbReference type="RefSeq" id="WP_011139127.1">
    <property type="nucleotide sequence ID" value="NC_005090.1"/>
</dbReference>
<evidence type="ECO:0000259" key="3">
    <source>
        <dbReference type="Pfam" id="PF03061"/>
    </source>
</evidence>
<evidence type="ECO:0000256" key="1">
    <source>
        <dbReference type="ARBA" id="ARBA00005953"/>
    </source>
</evidence>
<reference evidence="4 5" key="1">
    <citation type="journal article" date="2003" name="Proc. Natl. Acad. Sci. U.S.A.">
        <title>Complete genome sequence and analysis of Wolinella succinogenes.</title>
        <authorList>
            <person name="Baar C."/>
            <person name="Eppinger M."/>
            <person name="Raddatz G."/>
            <person name="Simon JM."/>
            <person name="Lanz C."/>
            <person name="Klimmek O."/>
            <person name="Nandakumar R."/>
            <person name="Gross R."/>
            <person name="Rosinus A."/>
            <person name="Keller H."/>
            <person name="Jagtap P."/>
            <person name="Linke B."/>
            <person name="Meyer F."/>
            <person name="Lederer H."/>
            <person name="Schuster S.C."/>
        </authorList>
    </citation>
    <scope>NUCLEOTIDE SEQUENCE [LARGE SCALE GENOMIC DNA]</scope>
    <source>
        <strain evidence="5">ATCC 29543 / DSM 1740 / CCUG 13145 / JCM 31913 / LMG 7466 / NCTC 11488 / FDC 602W</strain>
    </source>
</reference>
<dbReference type="InterPro" id="IPR008272">
    <property type="entry name" value="HB-CoA_thioesterase_AS"/>
</dbReference>
<dbReference type="Proteomes" id="UP000000422">
    <property type="component" value="Chromosome"/>
</dbReference>
<dbReference type="PROSITE" id="PS01328">
    <property type="entry name" value="4HBCOA_THIOESTERASE"/>
    <property type="match status" value="1"/>
</dbReference>
<dbReference type="GO" id="GO:0047617">
    <property type="term" value="F:fatty acyl-CoA hydrolase activity"/>
    <property type="evidence" value="ECO:0007669"/>
    <property type="project" value="TreeGrafter"/>
</dbReference>
<gene>
    <name evidence="4" type="ordered locus">WS1261</name>
</gene>
<dbReference type="Pfam" id="PF03061">
    <property type="entry name" value="4HBT"/>
    <property type="match status" value="1"/>
</dbReference>
<evidence type="ECO:0000313" key="4">
    <source>
        <dbReference type="EMBL" id="CAE10340.1"/>
    </source>
</evidence>
<dbReference type="PANTHER" id="PTHR31793:SF37">
    <property type="entry name" value="ACYL-COA THIOESTER HYDROLASE YBGC"/>
    <property type="match status" value="1"/>
</dbReference>
<dbReference type="PIRSF" id="PIRSF003230">
    <property type="entry name" value="YbgC"/>
    <property type="match status" value="1"/>
</dbReference>
<comment type="similarity">
    <text evidence="1">Belongs to the 4-hydroxybenzoyl-CoA thioesterase family.</text>
</comment>
<dbReference type="SUPFAM" id="SSF54637">
    <property type="entry name" value="Thioesterase/thiol ester dehydrase-isomerase"/>
    <property type="match status" value="1"/>
</dbReference>
<proteinExistence type="inferred from homology"/>
<dbReference type="InterPro" id="IPR006683">
    <property type="entry name" value="Thioestr_dom"/>
</dbReference>
<dbReference type="HOGENOM" id="CLU_101141_7_1_7"/>
<dbReference type="KEGG" id="wsu:WS1261"/>
<sequence length="125" mass="14168">MKIRVYYEDTDCGGIVYHANYLKFCERARSELFFAQGMRPEEGGYSFVVRNLQARFLSSARLGDEIWVSATPKLIKSASLTLIQEIRLGDDSGKILFAMEVEVVCLKGGKVAKIPDFFLELFSKE</sequence>
<evidence type="ECO:0000256" key="2">
    <source>
        <dbReference type="ARBA" id="ARBA00022801"/>
    </source>
</evidence>
<keyword evidence="2" id="KW-0378">Hydrolase</keyword>
<dbReference type="PANTHER" id="PTHR31793">
    <property type="entry name" value="4-HYDROXYBENZOYL-COA THIOESTERASE FAMILY MEMBER"/>
    <property type="match status" value="1"/>
</dbReference>
<dbReference type="EMBL" id="BX571660">
    <property type="protein sequence ID" value="CAE10340.1"/>
    <property type="molecule type" value="Genomic_DNA"/>
</dbReference>